<gene>
    <name evidence="3" type="ORF">B296_00056579</name>
</gene>
<proteinExistence type="predicted"/>
<accession>A0A426WWZ4</accession>
<dbReference type="AlphaFoldDB" id="A0A426WWZ4"/>
<feature type="non-terminal residue" evidence="3">
    <location>
        <position position="1"/>
    </location>
</feature>
<organism evidence="3 4">
    <name type="scientific">Ensete ventricosum</name>
    <name type="common">Abyssinian banana</name>
    <name type="synonym">Musa ensete</name>
    <dbReference type="NCBI Taxonomy" id="4639"/>
    <lineage>
        <taxon>Eukaryota</taxon>
        <taxon>Viridiplantae</taxon>
        <taxon>Streptophyta</taxon>
        <taxon>Embryophyta</taxon>
        <taxon>Tracheophyta</taxon>
        <taxon>Spermatophyta</taxon>
        <taxon>Magnoliopsida</taxon>
        <taxon>Liliopsida</taxon>
        <taxon>Zingiberales</taxon>
        <taxon>Musaceae</taxon>
        <taxon>Ensete</taxon>
    </lineage>
</organism>
<evidence type="ECO:0000313" key="4">
    <source>
        <dbReference type="Proteomes" id="UP000287651"/>
    </source>
</evidence>
<evidence type="ECO:0000313" key="3">
    <source>
        <dbReference type="EMBL" id="RRT31796.1"/>
    </source>
</evidence>
<dbReference type="Pfam" id="PF04195">
    <property type="entry name" value="Transposase_28"/>
    <property type="match status" value="1"/>
</dbReference>
<feature type="compositionally biased region" description="Basic and acidic residues" evidence="1">
    <location>
        <begin position="324"/>
        <end position="337"/>
    </location>
</feature>
<evidence type="ECO:0000259" key="2">
    <source>
        <dbReference type="Pfam" id="PF04195"/>
    </source>
</evidence>
<name>A0A426WWZ4_ENSVE</name>
<dbReference type="EMBL" id="AMZH03035856">
    <property type="protein sequence ID" value="RRT31796.1"/>
    <property type="molecule type" value="Genomic_DNA"/>
</dbReference>
<protein>
    <recommendedName>
        <fullName evidence="2">Transposase (putative) gypsy type domain-containing protein</fullName>
    </recommendedName>
</protein>
<evidence type="ECO:0000256" key="1">
    <source>
        <dbReference type="SAM" id="MobiDB-lite"/>
    </source>
</evidence>
<reference evidence="3 4" key="1">
    <citation type="journal article" date="2014" name="Agronomy (Basel)">
        <title>A Draft Genome Sequence for Ensete ventricosum, the Drought-Tolerant Tree Against Hunger.</title>
        <authorList>
            <person name="Harrison J."/>
            <person name="Moore K.A."/>
            <person name="Paszkiewicz K."/>
            <person name="Jones T."/>
            <person name="Grant M."/>
            <person name="Ambacheew D."/>
            <person name="Muzemil S."/>
            <person name="Studholme D.J."/>
        </authorList>
    </citation>
    <scope>NUCLEOTIDE SEQUENCE [LARGE SCALE GENOMIC DNA]</scope>
</reference>
<dbReference type="Proteomes" id="UP000287651">
    <property type="component" value="Unassembled WGS sequence"/>
</dbReference>
<feature type="domain" description="Transposase (putative) gypsy type" evidence="2">
    <location>
        <begin position="182"/>
        <end position="228"/>
    </location>
</feature>
<sequence>RVNLGTNPGDFAERVNSGIILGNLAEKVNSSTNPGDLAEKANSGMNPEDLAERVNSGMNHEDLAEKVNLGMNLEDLVKKVGITSSDSSGSVRVISSPGLRGASRSDPNAGSSGASSGPPSLVDARVLRDLEVMKADHDLDTAVIEGSIVVIRGRYNIPIEFGLHVSQPGQRPYSLDAPGMCISVDALEVGLRFPLHPLIEECLSWWRISPSQVAPNSWRYLIVFLGECRGAETYLWHRMDLDELREMPKVSGGKAPSTRTTAREVGKAPSTRTVAREVDVSPARKAPKASSKRPVDAPTEQDDDPARRHKKVKVLTRRHKSRHDKGESHSHSKDKKSASPSEEPDMPVESDERGASPIHHRPRSMKDLFKTKVHKDDAKYYTMQMSDMGHQGRRMMILRTYLETHQPITK</sequence>
<feature type="region of interest" description="Disordered" evidence="1">
    <location>
        <begin position="248"/>
        <end position="365"/>
    </location>
</feature>
<comment type="caution">
    <text evidence="3">The sequence shown here is derived from an EMBL/GenBank/DDBJ whole genome shotgun (WGS) entry which is preliminary data.</text>
</comment>
<dbReference type="InterPro" id="IPR007321">
    <property type="entry name" value="Transposase_28"/>
</dbReference>
<feature type="compositionally biased region" description="Basic residues" evidence="1">
    <location>
        <begin position="307"/>
        <end position="323"/>
    </location>
</feature>
<feature type="compositionally biased region" description="Low complexity" evidence="1">
    <location>
        <begin position="86"/>
        <end position="98"/>
    </location>
</feature>
<feature type="compositionally biased region" description="Low complexity" evidence="1">
    <location>
        <begin position="109"/>
        <end position="120"/>
    </location>
</feature>
<feature type="region of interest" description="Disordered" evidence="1">
    <location>
        <begin position="86"/>
        <end position="120"/>
    </location>
</feature>